<gene>
    <name evidence="2" type="ORF">GCM10010961_07330</name>
</gene>
<dbReference type="SUPFAM" id="SSF53756">
    <property type="entry name" value="UDP-Glycosyltransferase/glycogen phosphorylase"/>
    <property type="match status" value="1"/>
</dbReference>
<sequence>MPGDGTKLDTTKNSIPLAPVPARLLDLTRLIRRAGRRPTGVDRVELAYLRHLSHESVPLFALVRTTLGYVLLGPDGVMQIAARLQGAEDWGRSDLLARFTVRAEMLRRAESDLRRFALARARARPRHLARMLRRHLPDGFGYLNVGHSDLTAMTLRGVRQGGAGRIAVLIHDAIPLDFPQYQRPGLAEEFAAKLQRVRAHADLVIYNSADTRARVEHHMRAWGLLPPAVVAHLGVELPDPGDLPAGIDPTRPYFVAIGTIEPRKGHDFLLDLWEEMGEDAPGLLICGARGWNNEAVFARLDALPPGGPVRELSGLDDAQVAAVLQQARGLLFPSRAEGYGLPPVEATALGVPVISTDLPAIREVLGNIPVYAKETDRYQWLSAIKSLETGRLAQQEAVRVADFTPPLWEDHFNLVLRLT</sequence>
<protein>
    <submittedName>
        <fullName evidence="2">Glycosyl transferase</fullName>
    </submittedName>
</protein>
<dbReference type="Gene3D" id="3.40.50.2000">
    <property type="entry name" value="Glycogen Phosphorylase B"/>
    <property type="match status" value="1"/>
</dbReference>
<evidence type="ECO:0000313" key="2">
    <source>
        <dbReference type="EMBL" id="GHG82648.1"/>
    </source>
</evidence>
<feature type="domain" description="Glycosyl transferase family 1" evidence="1">
    <location>
        <begin position="246"/>
        <end position="367"/>
    </location>
</feature>
<proteinExistence type="predicted"/>
<accession>A0A8J3H3H2</accession>
<dbReference type="AlphaFoldDB" id="A0A8J3H3H2"/>
<dbReference type="Proteomes" id="UP000611500">
    <property type="component" value="Unassembled WGS sequence"/>
</dbReference>
<keyword evidence="3" id="KW-1185">Reference proteome</keyword>
<dbReference type="CDD" id="cd03809">
    <property type="entry name" value="GT4_MtfB-like"/>
    <property type="match status" value="1"/>
</dbReference>
<dbReference type="Pfam" id="PF00534">
    <property type="entry name" value="Glycos_transf_1"/>
    <property type="match status" value="1"/>
</dbReference>
<reference evidence="2" key="2">
    <citation type="submission" date="2020-09" db="EMBL/GenBank/DDBJ databases">
        <authorList>
            <person name="Sun Q."/>
            <person name="Zhou Y."/>
        </authorList>
    </citation>
    <scope>NUCLEOTIDE SEQUENCE</scope>
    <source>
        <strain evidence="2">CGMCC 1.7081</strain>
    </source>
</reference>
<keyword evidence="2" id="KW-0808">Transferase</keyword>
<comment type="caution">
    <text evidence="2">The sequence shown here is derived from an EMBL/GenBank/DDBJ whole genome shotgun (WGS) entry which is preliminary data.</text>
</comment>
<name>A0A8J3H3H2_9RHOB</name>
<dbReference type="RefSeq" id="WP_051312315.1">
    <property type="nucleotide sequence ID" value="NZ_BNAP01000002.1"/>
</dbReference>
<organism evidence="2 3">
    <name type="scientific">Pseudodonghicola xiamenensis</name>
    <dbReference type="NCBI Taxonomy" id="337702"/>
    <lineage>
        <taxon>Bacteria</taxon>
        <taxon>Pseudomonadati</taxon>
        <taxon>Pseudomonadota</taxon>
        <taxon>Alphaproteobacteria</taxon>
        <taxon>Rhodobacterales</taxon>
        <taxon>Paracoccaceae</taxon>
        <taxon>Pseudodonghicola</taxon>
    </lineage>
</organism>
<dbReference type="InterPro" id="IPR001296">
    <property type="entry name" value="Glyco_trans_1"/>
</dbReference>
<reference evidence="2" key="1">
    <citation type="journal article" date="2014" name="Int. J. Syst. Evol. Microbiol.">
        <title>Complete genome sequence of Corynebacterium casei LMG S-19264T (=DSM 44701T), isolated from a smear-ripened cheese.</title>
        <authorList>
            <consortium name="US DOE Joint Genome Institute (JGI-PGF)"/>
            <person name="Walter F."/>
            <person name="Albersmeier A."/>
            <person name="Kalinowski J."/>
            <person name="Ruckert C."/>
        </authorList>
    </citation>
    <scope>NUCLEOTIDE SEQUENCE</scope>
    <source>
        <strain evidence="2">CGMCC 1.7081</strain>
    </source>
</reference>
<dbReference type="PANTHER" id="PTHR46401:SF9">
    <property type="entry name" value="MANNOSYLTRANSFERASE A"/>
    <property type="match status" value="1"/>
</dbReference>
<evidence type="ECO:0000259" key="1">
    <source>
        <dbReference type="Pfam" id="PF00534"/>
    </source>
</evidence>
<dbReference type="GO" id="GO:0016757">
    <property type="term" value="F:glycosyltransferase activity"/>
    <property type="evidence" value="ECO:0007669"/>
    <property type="project" value="InterPro"/>
</dbReference>
<dbReference type="EMBL" id="BNAP01000002">
    <property type="protein sequence ID" value="GHG82648.1"/>
    <property type="molecule type" value="Genomic_DNA"/>
</dbReference>
<evidence type="ECO:0000313" key="3">
    <source>
        <dbReference type="Proteomes" id="UP000611500"/>
    </source>
</evidence>
<dbReference type="PANTHER" id="PTHR46401">
    <property type="entry name" value="GLYCOSYLTRANSFERASE WBBK-RELATED"/>
    <property type="match status" value="1"/>
</dbReference>